<gene>
    <name evidence="3" type="ORF">Ddye_021880</name>
</gene>
<evidence type="ECO:0000313" key="3">
    <source>
        <dbReference type="EMBL" id="KAK2646685.1"/>
    </source>
</evidence>
<organism evidence="3 4">
    <name type="scientific">Dipteronia dyeriana</name>
    <dbReference type="NCBI Taxonomy" id="168575"/>
    <lineage>
        <taxon>Eukaryota</taxon>
        <taxon>Viridiplantae</taxon>
        <taxon>Streptophyta</taxon>
        <taxon>Embryophyta</taxon>
        <taxon>Tracheophyta</taxon>
        <taxon>Spermatophyta</taxon>
        <taxon>Magnoliopsida</taxon>
        <taxon>eudicotyledons</taxon>
        <taxon>Gunneridae</taxon>
        <taxon>Pentapetalae</taxon>
        <taxon>rosids</taxon>
        <taxon>malvids</taxon>
        <taxon>Sapindales</taxon>
        <taxon>Sapindaceae</taxon>
        <taxon>Hippocastanoideae</taxon>
        <taxon>Acereae</taxon>
        <taxon>Dipteronia</taxon>
    </lineage>
</organism>
<name>A0AAD9U2F9_9ROSI</name>
<comment type="caution">
    <text evidence="3">The sequence shown here is derived from an EMBL/GenBank/DDBJ whole genome shotgun (WGS) entry which is preliminary data.</text>
</comment>
<dbReference type="EMBL" id="JANJYI010000006">
    <property type="protein sequence ID" value="KAK2646685.1"/>
    <property type="molecule type" value="Genomic_DNA"/>
</dbReference>
<keyword evidence="4" id="KW-1185">Reference proteome</keyword>
<accession>A0AAD9U2F9</accession>
<feature type="compositionally biased region" description="Polar residues" evidence="2">
    <location>
        <begin position="125"/>
        <end position="135"/>
    </location>
</feature>
<dbReference type="Proteomes" id="UP001280121">
    <property type="component" value="Unassembled WGS sequence"/>
</dbReference>
<dbReference type="AlphaFoldDB" id="A0AAD9U2F9"/>
<sequence length="145" mass="16297">MHEFVPQRTATYISQHDVHIGELTVRETLAFFARCQVVGSRYEMLAELSRREKAANIKPGLDIDVFIKFSQPCVSLPCSFYFFLDMRDRVLICCGEFAAFDKAQMVIPVKSKHDDDDNRSGGAIQLSTRGSSSGHRTPIGDVTHL</sequence>
<protein>
    <submittedName>
        <fullName evidence="3">Uncharacterized protein</fullName>
    </submittedName>
</protein>
<feature type="region of interest" description="Disordered" evidence="2">
    <location>
        <begin position="111"/>
        <end position="145"/>
    </location>
</feature>
<evidence type="ECO:0000256" key="1">
    <source>
        <dbReference type="ARBA" id="ARBA00022448"/>
    </source>
</evidence>
<evidence type="ECO:0000313" key="4">
    <source>
        <dbReference type="Proteomes" id="UP001280121"/>
    </source>
</evidence>
<proteinExistence type="predicted"/>
<dbReference type="PANTHER" id="PTHR19241">
    <property type="entry name" value="ATP-BINDING CASSETTE TRANSPORTER"/>
    <property type="match status" value="1"/>
</dbReference>
<evidence type="ECO:0000256" key="2">
    <source>
        <dbReference type="SAM" id="MobiDB-lite"/>
    </source>
</evidence>
<keyword evidence="1" id="KW-0813">Transport</keyword>
<reference evidence="3" key="1">
    <citation type="journal article" date="2023" name="Plant J.">
        <title>Genome sequences and population genomics provide insights into the demographic history, inbreeding, and mutation load of two 'living fossil' tree species of Dipteronia.</title>
        <authorList>
            <person name="Feng Y."/>
            <person name="Comes H.P."/>
            <person name="Chen J."/>
            <person name="Zhu S."/>
            <person name="Lu R."/>
            <person name="Zhang X."/>
            <person name="Li P."/>
            <person name="Qiu J."/>
            <person name="Olsen K.M."/>
            <person name="Qiu Y."/>
        </authorList>
    </citation>
    <scope>NUCLEOTIDE SEQUENCE</scope>
    <source>
        <strain evidence="3">KIB01</strain>
    </source>
</reference>